<dbReference type="InterPro" id="IPR036397">
    <property type="entry name" value="RNaseH_sf"/>
</dbReference>
<evidence type="ECO:0000256" key="2">
    <source>
        <dbReference type="ARBA" id="ARBA00022723"/>
    </source>
</evidence>
<dbReference type="PANTHER" id="PTHR42648">
    <property type="entry name" value="TRANSPOSASE, PUTATIVE-RELATED"/>
    <property type="match status" value="1"/>
</dbReference>
<evidence type="ECO:0000313" key="11">
    <source>
        <dbReference type="EMBL" id="OWY94250.1"/>
    </source>
</evidence>
<dbReference type="GO" id="GO:0004519">
    <property type="term" value="F:endonuclease activity"/>
    <property type="evidence" value="ECO:0007669"/>
    <property type="project" value="UniProtKB-KW"/>
</dbReference>
<dbReference type="STRING" id="4795.A0A225UMS8"/>
<evidence type="ECO:0000256" key="1">
    <source>
        <dbReference type="ARBA" id="ARBA00022722"/>
    </source>
</evidence>
<evidence type="ECO:0000259" key="10">
    <source>
        <dbReference type="PROSITE" id="PS50994"/>
    </source>
</evidence>
<protein>
    <recommendedName>
        <fullName evidence="10">Integrase catalytic domain-containing protein</fullName>
    </recommendedName>
</protein>
<keyword evidence="7" id="KW-0695">RNA-directed DNA polymerase</keyword>
<gene>
    <name evidence="11" type="ORF">PHMEG_00036071</name>
</gene>
<evidence type="ECO:0000313" key="12">
    <source>
        <dbReference type="Proteomes" id="UP000198211"/>
    </source>
</evidence>
<evidence type="ECO:0000256" key="7">
    <source>
        <dbReference type="ARBA" id="ARBA00022918"/>
    </source>
</evidence>
<evidence type="ECO:0000256" key="8">
    <source>
        <dbReference type="ARBA" id="ARBA00022932"/>
    </source>
</evidence>
<dbReference type="Proteomes" id="UP000198211">
    <property type="component" value="Unassembled WGS sequence"/>
</dbReference>
<keyword evidence="1" id="KW-0540">Nuclease</keyword>
<keyword evidence="9" id="KW-0233">DNA recombination</keyword>
<evidence type="ECO:0000256" key="5">
    <source>
        <dbReference type="ARBA" id="ARBA00022842"/>
    </source>
</evidence>
<name>A0A225UMS8_9STRA</name>
<dbReference type="EMBL" id="NBNE01014672">
    <property type="protein sequence ID" value="OWY94250.1"/>
    <property type="molecule type" value="Genomic_DNA"/>
</dbReference>
<keyword evidence="8" id="KW-0808">Transferase</keyword>
<dbReference type="GO" id="GO:0003887">
    <property type="term" value="F:DNA-directed DNA polymerase activity"/>
    <property type="evidence" value="ECO:0007669"/>
    <property type="project" value="UniProtKB-KW"/>
</dbReference>
<keyword evidence="4" id="KW-0378">Hydrolase</keyword>
<comment type="caution">
    <text evidence="11">The sequence shown here is derived from an EMBL/GenBank/DDBJ whole genome shotgun (WGS) entry which is preliminary data.</text>
</comment>
<feature type="domain" description="Integrase catalytic" evidence="10">
    <location>
        <begin position="81"/>
        <end position="261"/>
    </location>
</feature>
<keyword evidence="2" id="KW-0479">Metal-binding</keyword>
<dbReference type="GO" id="GO:0003964">
    <property type="term" value="F:RNA-directed DNA polymerase activity"/>
    <property type="evidence" value="ECO:0007669"/>
    <property type="project" value="UniProtKB-KW"/>
</dbReference>
<evidence type="ECO:0000256" key="6">
    <source>
        <dbReference type="ARBA" id="ARBA00022908"/>
    </source>
</evidence>
<evidence type="ECO:0000256" key="4">
    <source>
        <dbReference type="ARBA" id="ARBA00022801"/>
    </source>
</evidence>
<dbReference type="PROSITE" id="PS50994">
    <property type="entry name" value="INTEGRASE"/>
    <property type="match status" value="1"/>
</dbReference>
<sequence>MTGHIENLVEVKELDEPLSLTVTSGEAMLVTTMGKAPLHSSGCEGLARNLGSIISQWHGSVVLGVQKLLANLKLNWKGAMQQACPTCVSGKLTQKPFALNKPRELKKEQILLAIDYAGPMQVTARNGHTGLLNIVVEPFHLDMVYPLRNKSSRSQLDALEACVAKLKAYSPEHRVVLLKSDNDAEYVGNEGFSTPYSPQQNGKVGRRNRIIVEIARAIMLGAHLPMRYWVDAVVAAVFVRNRCPTEVFDGKTPMEALLGKALDISNLRVFGCKVQVL</sequence>
<keyword evidence="8" id="KW-0239">DNA-directed DNA polymerase</keyword>
<dbReference type="GO" id="GO:0046872">
    <property type="term" value="F:metal ion binding"/>
    <property type="evidence" value="ECO:0007669"/>
    <property type="project" value="UniProtKB-KW"/>
</dbReference>
<keyword evidence="12" id="KW-1185">Reference proteome</keyword>
<keyword evidence="8" id="KW-0548">Nucleotidyltransferase</keyword>
<evidence type="ECO:0000256" key="9">
    <source>
        <dbReference type="ARBA" id="ARBA00023172"/>
    </source>
</evidence>
<feature type="non-terminal residue" evidence="11">
    <location>
        <position position="277"/>
    </location>
</feature>
<dbReference type="Gene3D" id="3.30.420.10">
    <property type="entry name" value="Ribonuclease H-like superfamily/Ribonuclease H"/>
    <property type="match status" value="1"/>
</dbReference>
<proteinExistence type="predicted"/>
<organism evidence="11 12">
    <name type="scientific">Phytophthora megakarya</name>
    <dbReference type="NCBI Taxonomy" id="4795"/>
    <lineage>
        <taxon>Eukaryota</taxon>
        <taxon>Sar</taxon>
        <taxon>Stramenopiles</taxon>
        <taxon>Oomycota</taxon>
        <taxon>Peronosporomycetes</taxon>
        <taxon>Peronosporales</taxon>
        <taxon>Peronosporaceae</taxon>
        <taxon>Phytophthora</taxon>
    </lineage>
</organism>
<reference evidence="12" key="1">
    <citation type="submission" date="2017-03" db="EMBL/GenBank/DDBJ databases">
        <title>Phytopthora megakarya and P. palmivora, two closely related causual agents of cacao black pod achieved similar genome size and gene model numbers by different mechanisms.</title>
        <authorList>
            <person name="Ali S."/>
            <person name="Shao J."/>
            <person name="Larry D.J."/>
            <person name="Kronmiller B."/>
            <person name="Shen D."/>
            <person name="Strem M.D."/>
            <person name="Melnick R.L."/>
            <person name="Guiltinan M.J."/>
            <person name="Tyler B.M."/>
            <person name="Meinhardt L.W."/>
            <person name="Bailey B.A."/>
        </authorList>
    </citation>
    <scope>NUCLEOTIDE SEQUENCE [LARGE SCALE GENOMIC DNA]</scope>
    <source>
        <strain evidence="12">zdho120</strain>
    </source>
</reference>
<dbReference type="InterPro" id="IPR039537">
    <property type="entry name" value="Retrotran_Ty1/copia-like"/>
</dbReference>
<dbReference type="GO" id="GO:0003676">
    <property type="term" value="F:nucleic acid binding"/>
    <property type="evidence" value="ECO:0007669"/>
    <property type="project" value="InterPro"/>
</dbReference>
<dbReference type="AlphaFoldDB" id="A0A225UMS8"/>
<keyword evidence="6" id="KW-0229">DNA integration</keyword>
<dbReference type="InterPro" id="IPR001584">
    <property type="entry name" value="Integrase_cat-core"/>
</dbReference>
<keyword evidence="5" id="KW-0460">Magnesium</keyword>
<dbReference type="GO" id="GO:0006310">
    <property type="term" value="P:DNA recombination"/>
    <property type="evidence" value="ECO:0007669"/>
    <property type="project" value="UniProtKB-KW"/>
</dbReference>
<dbReference type="PANTHER" id="PTHR42648:SF11">
    <property type="entry name" value="TRANSPOSON TY4-P GAG-POL POLYPROTEIN"/>
    <property type="match status" value="1"/>
</dbReference>
<dbReference type="GO" id="GO:0015074">
    <property type="term" value="P:DNA integration"/>
    <property type="evidence" value="ECO:0007669"/>
    <property type="project" value="UniProtKB-KW"/>
</dbReference>
<dbReference type="SUPFAM" id="SSF53098">
    <property type="entry name" value="Ribonuclease H-like"/>
    <property type="match status" value="1"/>
</dbReference>
<dbReference type="OrthoDB" id="116101at2759"/>
<dbReference type="GO" id="GO:0016787">
    <property type="term" value="F:hydrolase activity"/>
    <property type="evidence" value="ECO:0007669"/>
    <property type="project" value="UniProtKB-KW"/>
</dbReference>
<evidence type="ECO:0000256" key="3">
    <source>
        <dbReference type="ARBA" id="ARBA00022759"/>
    </source>
</evidence>
<keyword evidence="3" id="KW-0255">Endonuclease</keyword>
<dbReference type="InterPro" id="IPR012337">
    <property type="entry name" value="RNaseH-like_sf"/>
</dbReference>
<accession>A0A225UMS8</accession>